<comment type="caution">
    <text evidence="1">The sequence shown here is derived from an EMBL/GenBank/DDBJ whole genome shotgun (WGS) entry which is preliminary data.</text>
</comment>
<protein>
    <submittedName>
        <fullName evidence="1">Uncharacterized protein</fullName>
    </submittedName>
</protein>
<dbReference type="AlphaFoldDB" id="A0A833W7W8"/>
<organism evidence="1 2">
    <name type="scientific">Phytophthora infestans</name>
    <name type="common">Potato late blight agent</name>
    <name type="synonym">Botrytis infestans</name>
    <dbReference type="NCBI Taxonomy" id="4787"/>
    <lineage>
        <taxon>Eukaryota</taxon>
        <taxon>Sar</taxon>
        <taxon>Stramenopiles</taxon>
        <taxon>Oomycota</taxon>
        <taxon>Peronosporomycetes</taxon>
        <taxon>Peronosporales</taxon>
        <taxon>Peronosporaceae</taxon>
        <taxon>Phytophthora</taxon>
    </lineage>
</organism>
<proteinExistence type="predicted"/>
<name>A0A833W7W8_PHYIN</name>
<reference evidence="1" key="1">
    <citation type="submission" date="2020-04" db="EMBL/GenBank/DDBJ databases">
        <title>Hybrid Assembly of Korean Phytophthora infestans isolates.</title>
        <authorList>
            <person name="Prokchorchik M."/>
            <person name="Lee Y."/>
            <person name="Seo J."/>
            <person name="Cho J.-H."/>
            <person name="Park Y.-E."/>
            <person name="Jang D.-C."/>
            <person name="Im J.-S."/>
            <person name="Choi J.-G."/>
            <person name="Park H.-J."/>
            <person name="Lee G.-B."/>
            <person name="Lee Y.-G."/>
            <person name="Hong S.-Y."/>
            <person name="Cho K."/>
            <person name="Sohn K.H."/>
        </authorList>
    </citation>
    <scope>NUCLEOTIDE SEQUENCE</scope>
    <source>
        <strain evidence="1">KR_1_A1</strain>
    </source>
</reference>
<evidence type="ECO:0000313" key="1">
    <source>
        <dbReference type="EMBL" id="KAF4045994.1"/>
    </source>
</evidence>
<dbReference type="EMBL" id="WSZM01000037">
    <property type="protein sequence ID" value="KAF4045994.1"/>
    <property type="molecule type" value="Genomic_DNA"/>
</dbReference>
<accession>A0A833W7W8</accession>
<keyword evidence="2" id="KW-1185">Reference proteome</keyword>
<gene>
    <name evidence="1" type="ORF">GN244_ATG01662</name>
</gene>
<dbReference type="Proteomes" id="UP000602510">
    <property type="component" value="Unassembled WGS sequence"/>
</dbReference>
<evidence type="ECO:0000313" key="2">
    <source>
        <dbReference type="Proteomes" id="UP000602510"/>
    </source>
</evidence>
<sequence>MCRCFTVGTKKVSTECHRQSVAAFSVALGADAELARARHELYGPGFRRLLAGEKPQEIVDKVSPFILADEDSNMDIDDIEIDFELLRYNLSQYMFAVPRNCKEKTSMRSSFRCDC</sequence>